<reference evidence="14 15" key="1">
    <citation type="journal article" date="2018" name="Evol. Lett.">
        <title>Horizontal gene cluster transfer increased hallucinogenic mushroom diversity.</title>
        <authorList>
            <person name="Reynolds H.T."/>
            <person name="Vijayakumar V."/>
            <person name="Gluck-Thaler E."/>
            <person name="Korotkin H.B."/>
            <person name="Matheny P.B."/>
            <person name="Slot J.C."/>
        </authorList>
    </citation>
    <scope>NUCLEOTIDE SEQUENCE [LARGE SCALE GENOMIC DNA]</scope>
    <source>
        <strain evidence="14 15">2629</strain>
    </source>
</reference>
<dbReference type="OrthoDB" id="7459479at2759"/>
<dbReference type="InterPro" id="IPR055260">
    <property type="entry name" value="Ndc80_CH"/>
</dbReference>
<keyword evidence="4 10" id="KW-0498">Mitosis</keyword>
<dbReference type="AlphaFoldDB" id="A0A409VFS4"/>
<evidence type="ECO:0000256" key="5">
    <source>
        <dbReference type="ARBA" id="ARBA00022838"/>
    </source>
</evidence>
<comment type="caution">
    <text evidence="14">The sequence shown here is derived from an EMBL/GenBank/DDBJ whole genome shotgun (WGS) entry which is preliminary data.</text>
</comment>
<dbReference type="GO" id="GO:0031262">
    <property type="term" value="C:Ndc80 complex"/>
    <property type="evidence" value="ECO:0007669"/>
    <property type="project" value="UniProtKB-UniRule"/>
</dbReference>
<evidence type="ECO:0000256" key="3">
    <source>
        <dbReference type="ARBA" id="ARBA00022618"/>
    </source>
</evidence>
<comment type="function">
    <text evidence="10">Acts as a component of the essential kinetochore-associated NDC80 complex, which is required for chromosome segregation and spindle checkpoint activity.</text>
</comment>
<evidence type="ECO:0000256" key="12">
    <source>
        <dbReference type="SAM" id="MobiDB-lite"/>
    </source>
</evidence>
<evidence type="ECO:0000256" key="9">
    <source>
        <dbReference type="ARBA" id="ARBA00023328"/>
    </source>
</evidence>
<dbReference type="GO" id="GO:0051301">
    <property type="term" value="P:cell division"/>
    <property type="evidence" value="ECO:0007669"/>
    <property type="project" value="UniProtKB-UniRule"/>
</dbReference>
<feature type="coiled-coil region" evidence="11">
    <location>
        <begin position="509"/>
        <end position="575"/>
    </location>
</feature>
<protein>
    <recommendedName>
        <fullName evidence="10">Kinetochore protein NDC80</fullName>
    </recommendedName>
</protein>
<dbReference type="GO" id="GO:0005634">
    <property type="term" value="C:nucleus"/>
    <property type="evidence" value="ECO:0007669"/>
    <property type="project" value="UniProtKB-SubCell"/>
</dbReference>
<dbReference type="InterPro" id="IPR038273">
    <property type="entry name" value="Ndc80_sf"/>
</dbReference>
<comment type="subunit">
    <text evidence="10">Component of the NDC80 complex.</text>
</comment>
<evidence type="ECO:0000256" key="4">
    <source>
        <dbReference type="ARBA" id="ARBA00022776"/>
    </source>
</evidence>
<dbReference type="Pfam" id="PF03801">
    <property type="entry name" value="Ndc80_HEC"/>
    <property type="match status" value="1"/>
</dbReference>
<dbReference type="InParanoid" id="A0A409VFS4"/>
<evidence type="ECO:0000256" key="2">
    <source>
        <dbReference type="ARBA" id="ARBA00022454"/>
    </source>
</evidence>
<keyword evidence="6 11" id="KW-0175">Coiled coil</keyword>
<keyword evidence="8 10" id="KW-0131">Cell cycle</keyword>
<keyword evidence="7 10" id="KW-0539">Nucleus</keyword>
<organism evidence="14 15">
    <name type="scientific">Panaeolus cyanescens</name>
    <dbReference type="NCBI Taxonomy" id="181874"/>
    <lineage>
        <taxon>Eukaryota</taxon>
        <taxon>Fungi</taxon>
        <taxon>Dikarya</taxon>
        <taxon>Basidiomycota</taxon>
        <taxon>Agaricomycotina</taxon>
        <taxon>Agaricomycetes</taxon>
        <taxon>Agaricomycetidae</taxon>
        <taxon>Agaricales</taxon>
        <taxon>Agaricineae</taxon>
        <taxon>Galeropsidaceae</taxon>
        <taxon>Panaeolus</taxon>
    </lineage>
</organism>
<evidence type="ECO:0000256" key="6">
    <source>
        <dbReference type="ARBA" id="ARBA00023054"/>
    </source>
</evidence>
<feature type="domain" description="Kinetochore protein Ndc80 CH" evidence="13">
    <location>
        <begin position="104"/>
        <end position="225"/>
    </location>
</feature>
<evidence type="ECO:0000256" key="10">
    <source>
        <dbReference type="RuleBase" id="RU368072"/>
    </source>
</evidence>
<dbReference type="STRING" id="181874.A0A409VFS4"/>
<evidence type="ECO:0000313" key="14">
    <source>
        <dbReference type="EMBL" id="PPQ65102.1"/>
    </source>
</evidence>
<feature type="region of interest" description="Disordered" evidence="12">
    <location>
        <begin position="1"/>
        <end position="60"/>
    </location>
</feature>
<dbReference type="EMBL" id="NHTK01006076">
    <property type="protein sequence ID" value="PPQ65102.1"/>
    <property type="molecule type" value="Genomic_DNA"/>
</dbReference>
<dbReference type="InterPro" id="IPR005550">
    <property type="entry name" value="Kinetochore_Ndc80"/>
</dbReference>
<feature type="compositionally biased region" description="Polar residues" evidence="12">
    <location>
        <begin position="10"/>
        <end position="20"/>
    </location>
</feature>
<proteinExistence type="inferred from homology"/>
<evidence type="ECO:0000259" key="13">
    <source>
        <dbReference type="Pfam" id="PF03801"/>
    </source>
</evidence>
<dbReference type="PANTHER" id="PTHR10643:SF2">
    <property type="entry name" value="KINETOCHORE PROTEIN NDC80 HOMOLOG"/>
    <property type="match status" value="1"/>
</dbReference>
<dbReference type="FunCoup" id="A0A409VFS4">
    <property type="interactions" value="189"/>
</dbReference>
<evidence type="ECO:0000313" key="15">
    <source>
        <dbReference type="Proteomes" id="UP000284842"/>
    </source>
</evidence>
<comment type="similarity">
    <text evidence="1 10">Belongs to the NDC80/HEC1 family.</text>
</comment>
<evidence type="ECO:0000256" key="8">
    <source>
        <dbReference type="ARBA" id="ARBA00023306"/>
    </source>
</evidence>
<keyword evidence="2 10" id="KW-0158">Chromosome</keyword>
<keyword evidence="15" id="KW-1185">Reference proteome</keyword>
<keyword evidence="5 10" id="KW-0995">Kinetochore</keyword>
<evidence type="ECO:0000256" key="7">
    <source>
        <dbReference type="ARBA" id="ARBA00023242"/>
    </source>
</evidence>
<sequence length="640" mass="73220">MDARRRSVMHPTQDSMNQRSGIPMPSTIHKPAPSFNSRMSLAGPAMRAPNPPVPSSNPRQSMMRSQNVNPLLQSVSKPSAYGRTPMSNSVRRGSIWAGNATLGAPSSSQAVKDNRPLRDKAYQAKMRQDIQAYLPNDITTQSLLNMTGADYRRIFDILIRILDPEHPFPERYRLEEEMIPTLKALRYPYAHQIDQKWLAAVASPHSWPYLLGVLHWLVELCKMRDDYMYSRHPSIQNPYDIDEEFDHPLDHKALAFKYHEDTYTMWLDLKDDFTECNVEMEQRYSKRNERVQLELNEQAVKLNQAKIEYNNLKSTAPSTSDLEKQNQVLIKDKEKLQKILERYEQRRDKVTEQIAFEKSELVKAEELLESLKAELATLTDTVKSQNLTPEEVMRMNTDRETLTRNLEDLKQKIAESHRHVMNLEVNVTNRAAAAEEALDTYTNMLSDLELFPSPPEPWQDIDLTLELNTAASNPQQLLTGSDIRKIIKPTLGNVAESKRVERAAVESERIKIDNDLDQITTECENLDDEIAEVQKKATHLNDEADNLREATQQEALMANAEAASLERELANARTAAITSGLGVKSELHAVQFSYKEQIEKVARLKDDTVRAILKNSQEIATFKQEVSRHLQELRDFASSD</sequence>
<evidence type="ECO:0000256" key="1">
    <source>
        <dbReference type="ARBA" id="ARBA00007050"/>
    </source>
</evidence>
<comment type="subcellular location">
    <subcellularLocation>
        <location evidence="10">Chromosome</location>
        <location evidence="10">Centromere</location>
        <location evidence="10">Kinetochore</location>
    </subcellularLocation>
    <subcellularLocation>
        <location evidence="10">Nucleus</location>
    </subcellularLocation>
</comment>
<keyword evidence="3 10" id="KW-0132">Cell division</keyword>
<dbReference type="Gene3D" id="1.10.418.30">
    <property type="entry name" value="Ncd80 complex, Ncd80 subunit"/>
    <property type="match status" value="1"/>
</dbReference>
<dbReference type="GO" id="GO:0051315">
    <property type="term" value="P:attachment of mitotic spindle microtubules to kinetochore"/>
    <property type="evidence" value="ECO:0007669"/>
    <property type="project" value="UniProtKB-UniRule"/>
</dbReference>
<evidence type="ECO:0000256" key="11">
    <source>
        <dbReference type="SAM" id="Coils"/>
    </source>
</evidence>
<name>A0A409VFS4_9AGAR</name>
<feature type="coiled-coil region" evidence="11">
    <location>
        <begin position="288"/>
        <end position="426"/>
    </location>
</feature>
<dbReference type="Proteomes" id="UP000284842">
    <property type="component" value="Unassembled WGS sequence"/>
</dbReference>
<dbReference type="PANTHER" id="PTHR10643">
    <property type="entry name" value="KINETOCHORE PROTEIN NDC80"/>
    <property type="match status" value="1"/>
</dbReference>
<accession>A0A409VFS4</accession>
<keyword evidence="9 10" id="KW-0137">Centromere</keyword>
<gene>
    <name evidence="14" type="ORF">CVT24_003063</name>
</gene>